<dbReference type="InterPro" id="IPR052221">
    <property type="entry name" value="SLC35F_Transporter"/>
</dbReference>
<dbReference type="EMBL" id="KV453841">
    <property type="protein sequence ID" value="ODV92679.1"/>
    <property type="molecule type" value="Genomic_DNA"/>
</dbReference>
<organism evidence="8 9">
    <name type="scientific">Tortispora caseinolytica NRRL Y-17796</name>
    <dbReference type="NCBI Taxonomy" id="767744"/>
    <lineage>
        <taxon>Eukaryota</taxon>
        <taxon>Fungi</taxon>
        <taxon>Dikarya</taxon>
        <taxon>Ascomycota</taxon>
        <taxon>Saccharomycotina</taxon>
        <taxon>Trigonopsidomycetes</taxon>
        <taxon>Trigonopsidales</taxon>
        <taxon>Trigonopsidaceae</taxon>
        <taxon>Tortispora</taxon>
    </lineage>
</organism>
<feature type="transmembrane region" description="Helical" evidence="7">
    <location>
        <begin position="273"/>
        <end position="293"/>
    </location>
</feature>
<sequence length="371" mass="42217">SSSTESVESQKRLKYFQFLYSRQFWVIFVLGQLLSLSIVATNTFTTYLANSGNSIPAFQSFFNYAILGFFFTPWTIYKYGIRRFGRILLHDGWKYFLFAFADVQGNYFIVKAYQYTSLLSAEVLDMWAIVFVVILSFLFLKVRYKWVQIIGIVVCLVGMSLIIVSDSLTDKDYAATDRVKGDFFVIIAASCYGISNVLQEFFVSEKPIYEVLGQLGFWGIFINGVQMAIFDRNSLKQATWGGQVAGWFVGYTLCLLFLYIAAPFLLRMSSATFYNMSLLTSDFWGLIVGIRVFGYTVYWLYPVGFVFTILGMVIYHVVIINPYGESAKPWLGERQEGGIDGIGTAKHRLAQKHGSISVLSEEQEIPETTMD</sequence>
<protein>
    <recommendedName>
        <fullName evidence="10">EamA domain-containing protein</fullName>
    </recommendedName>
</protein>
<dbReference type="PANTHER" id="PTHR14233">
    <property type="entry name" value="DUF914-RELATED"/>
    <property type="match status" value="1"/>
</dbReference>
<keyword evidence="3" id="KW-0813">Transport</keyword>
<evidence type="ECO:0000256" key="6">
    <source>
        <dbReference type="ARBA" id="ARBA00023136"/>
    </source>
</evidence>
<dbReference type="InterPro" id="IPR009262">
    <property type="entry name" value="SLC35_F1/F2/F6"/>
</dbReference>
<evidence type="ECO:0000256" key="7">
    <source>
        <dbReference type="SAM" id="Phobius"/>
    </source>
</evidence>
<gene>
    <name evidence="8" type="ORF">CANCADRAFT_19577</name>
</gene>
<feature type="transmembrane region" description="Helical" evidence="7">
    <location>
        <begin position="146"/>
        <end position="163"/>
    </location>
</feature>
<evidence type="ECO:0000256" key="5">
    <source>
        <dbReference type="ARBA" id="ARBA00022989"/>
    </source>
</evidence>
<evidence type="ECO:0000256" key="4">
    <source>
        <dbReference type="ARBA" id="ARBA00022692"/>
    </source>
</evidence>
<dbReference type="OrthoDB" id="429955at2759"/>
<feature type="non-terminal residue" evidence="8">
    <location>
        <position position="1"/>
    </location>
</feature>
<dbReference type="GO" id="GO:0022857">
    <property type="term" value="F:transmembrane transporter activity"/>
    <property type="evidence" value="ECO:0007669"/>
    <property type="project" value="InterPro"/>
</dbReference>
<evidence type="ECO:0000313" key="9">
    <source>
        <dbReference type="Proteomes" id="UP000095023"/>
    </source>
</evidence>
<feature type="transmembrane region" description="Helical" evidence="7">
    <location>
        <begin position="244"/>
        <end position="266"/>
    </location>
</feature>
<feature type="transmembrane region" description="Helical" evidence="7">
    <location>
        <begin position="299"/>
        <end position="320"/>
    </location>
</feature>
<dbReference type="Pfam" id="PF06027">
    <property type="entry name" value="SLC35F"/>
    <property type="match status" value="1"/>
</dbReference>
<comment type="similarity">
    <text evidence="2">Belongs to the SLC35F solute transporter family.</text>
</comment>
<evidence type="ECO:0000256" key="3">
    <source>
        <dbReference type="ARBA" id="ARBA00022448"/>
    </source>
</evidence>
<dbReference type="GO" id="GO:0016020">
    <property type="term" value="C:membrane"/>
    <property type="evidence" value="ECO:0007669"/>
    <property type="project" value="UniProtKB-SubCell"/>
</dbReference>
<proteinExistence type="inferred from homology"/>
<evidence type="ECO:0008006" key="10">
    <source>
        <dbReference type="Google" id="ProtNLM"/>
    </source>
</evidence>
<feature type="transmembrane region" description="Helical" evidence="7">
    <location>
        <begin position="24"/>
        <end position="49"/>
    </location>
</feature>
<dbReference type="AlphaFoldDB" id="A0A1E4TLR1"/>
<name>A0A1E4TLR1_9ASCO</name>
<keyword evidence="6 7" id="KW-0472">Membrane</keyword>
<comment type="subcellular location">
    <subcellularLocation>
        <location evidence="1">Membrane</location>
        <topology evidence="1">Multi-pass membrane protein</topology>
    </subcellularLocation>
</comment>
<feature type="transmembrane region" description="Helical" evidence="7">
    <location>
        <begin position="92"/>
        <end position="109"/>
    </location>
</feature>
<feature type="transmembrane region" description="Helical" evidence="7">
    <location>
        <begin position="61"/>
        <end position="80"/>
    </location>
</feature>
<reference evidence="9" key="1">
    <citation type="submission" date="2016-02" db="EMBL/GenBank/DDBJ databases">
        <title>Comparative genomics of biotechnologically important yeasts.</title>
        <authorList>
            <consortium name="DOE Joint Genome Institute"/>
            <person name="Riley R."/>
            <person name="Haridas S."/>
            <person name="Wolfe K.H."/>
            <person name="Lopes M.R."/>
            <person name="Hittinger C.T."/>
            <person name="Goker M."/>
            <person name="Salamov A."/>
            <person name="Wisecaver J."/>
            <person name="Long T.M."/>
            <person name="Aerts A.L."/>
            <person name="Barry K."/>
            <person name="Choi C."/>
            <person name="Clum A."/>
            <person name="Coughlan A.Y."/>
            <person name="Deshpande S."/>
            <person name="Douglass A.P."/>
            <person name="Hanson S.J."/>
            <person name="Klenk H.-P."/>
            <person name="Labutti K."/>
            <person name="Lapidus A."/>
            <person name="Lindquist E."/>
            <person name="Lipzen A."/>
            <person name="Meier-Kolthoff J.P."/>
            <person name="Ohm R.A."/>
            <person name="Otillar R.P."/>
            <person name="Pangilinan J."/>
            <person name="Peng Y."/>
            <person name="Rokas A."/>
            <person name="Rosa C.A."/>
            <person name="Scheuner C."/>
            <person name="Sibirny A.A."/>
            <person name="Slot J.C."/>
            <person name="Stielow J.B."/>
            <person name="Sun H."/>
            <person name="Kurtzman C.P."/>
            <person name="Blackwell M."/>
            <person name="Jeffries T.W."/>
            <person name="Grigoriev I.V."/>
        </authorList>
    </citation>
    <scope>NUCLEOTIDE SEQUENCE [LARGE SCALE GENOMIC DNA]</scope>
    <source>
        <strain evidence="9">NRRL Y-17796</strain>
    </source>
</reference>
<feature type="transmembrane region" description="Helical" evidence="7">
    <location>
        <begin position="215"/>
        <end position="232"/>
    </location>
</feature>
<evidence type="ECO:0000256" key="2">
    <source>
        <dbReference type="ARBA" id="ARBA00007863"/>
    </source>
</evidence>
<keyword evidence="9" id="KW-1185">Reference proteome</keyword>
<accession>A0A1E4TLR1</accession>
<feature type="transmembrane region" description="Helical" evidence="7">
    <location>
        <begin position="183"/>
        <end position="203"/>
    </location>
</feature>
<evidence type="ECO:0000256" key="1">
    <source>
        <dbReference type="ARBA" id="ARBA00004141"/>
    </source>
</evidence>
<dbReference type="PANTHER" id="PTHR14233:SF4">
    <property type="entry name" value="SOLUTE CARRIER FAMILY 35 MEMBER F2"/>
    <property type="match status" value="1"/>
</dbReference>
<keyword evidence="5 7" id="KW-1133">Transmembrane helix</keyword>
<dbReference type="Proteomes" id="UP000095023">
    <property type="component" value="Unassembled WGS sequence"/>
</dbReference>
<evidence type="ECO:0000313" key="8">
    <source>
        <dbReference type="EMBL" id="ODV92679.1"/>
    </source>
</evidence>
<dbReference type="SUPFAM" id="SSF103481">
    <property type="entry name" value="Multidrug resistance efflux transporter EmrE"/>
    <property type="match status" value="1"/>
</dbReference>
<keyword evidence="4 7" id="KW-0812">Transmembrane</keyword>
<dbReference type="InterPro" id="IPR037185">
    <property type="entry name" value="EmrE-like"/>
</dbReference>
<feature type="non-terminal residue" evidence="8">
    <location>
        <position position="371"/>
    </location>
</feature>
<feature type="transmembrane region" description="Helical" evidence="7">
    <location>
        <begin position="115"/>
        <end position="139"/>
    </location>
</feature>